<gene>
    <name evidence="4" type="ORF">BN1708_006042</name>
    <name evidence="3" type="ORF">BN1723_009083</name>
</gene>
<feature type="signal peptide" evidence="2">
    <location>
        <begin position="1"/>
        <end position="19"/>
    </location>
</feature>
<evidence type="ECO:0000256" key="1">
    <source>
        <dbReference type="SAM" id="MobiDB-lite"/>
    </source>
</evidence>
<evidence type="ECO:0000313" key="4">
    <source>
        <dbReference type="EMBL" id="CRK33543.1"/>
    </source>
</evidence>
<feature type="chain" id="PRO_5007404823" description="GPI anchored protein" evidence="2">
    <location>
        <begin position="20"/>
        <end position="232"/>
    </location>
</feature>
<accession>A0A0G4MGX1</accession>
<dbReference type="EMBL" id="CVQI01001558">
    <property type="protein sequence ID" value="CRK09893.1"/>
    <property type="molecule type" value="Genomic_DNA"/>
</dbReference>
<proteinExistence type="predicted"/>
<protein>
    <recommendedName>
        <fullName evidence="7">GPI anchored protein</fullName>
    </recommendedName>
</protein>
<dbReference type="PANTHER" id="PTHR40640:SF1">
    <property type="entry name" value="ANCHORED GLYCOPROTEIN, PUTATIVE (AFU_ORTHOLOGUE AFUA_8G04860)-RELATED"/>
    <property type="match status" value="1"/>
</dbReference>
<name>A0A0G4MGX1_VERLO</name>
<feature type="region of interest" description="Disordered" evidence="1">
    <location>
        <begin position="154"/>
        <end position="208"/>
    </location>
</feature>
<evidence type="ECO:0008006" key="7">
    <source>
        <dbReference type="Google" id="ProtNLM"/>
    </source>
</evidence>
<evidence type="ECO:0000313" key="6">
    <source>
        <dbReference type="Proteomes" id="UP000045706"/>
    </source>
</evidence>
<dbReference type="Proteomes" id="UP000044602">
    <property type="component" value="Unassembled WGS sequence"/>
</dbReference>
<dbReference type="EMBL" id="CVQH01022528">
    <property type="protein sequence ID" value="CRK33543.1"/>
    <property type="molecule type" value="Genomic_DNA"/>
</dbReference>
<evidence type="ECO:0000313" key="5">
    <source>
        <dbReference type="Proteomes" id="UP000044602"/>
    </source>
</evidence>
<dbReference type="STRING" id="100787.A0A0G4MGX1"/>
<reference evidence="5 6" key="1">
    <citation type="submission" date="2015-05" db="EMBL/GenBank/DDBJ databases">
        <authorList>
            <person name="Fogelqvist Johan"/>
        </authorList>
    </citation>
    <scope>NUCLEOTIDE SEQUENCE [LARGE SCALE GENOMIC DNA]</scope>
    <source>
        <strain evidence="4">VL1</strain>
        <strain evidence="3">VL2</strain>
    </source>
</reference>
<dbReference type="PANTHER" id="PTHR40640">
    <property type="entry name" value="ANCHORED GLYCOPROTEIN, PUTATIVE (AFU_ORTHOLOGUE AFUA_8G04860)-RELATED"/>
    <property type="match status" value="1"/>
</dbReference>
<evidence type="ECO:0000256" key="2">
    <source>
        <dbReference type="SAM" id="SignalP"/>
    </source>
</evidence>
<organism evidence="4 5">
    <name type="scientific">Verticillium longisporum</name>
    <name type="common">Verticillium dahliae var. longisporum</name>
    <dbReference type="NCBI Taxonomy" id="100787"/>
    <lineage>
        <taxon>Eukaryota</taxon>
        <taxon>Fungi</taxon>
        <taxon>Dikarya</taxon>
        <taxon>Ascomycota</taxon>
        <taxon>Pezizomycotina</taxon>
        <taxon>Sordariomycetes</taxon>
        <taxon>Hypocreomycetidae</taxon>
        <taxon>Glomerellales</taxon>
        <taxon>Plectosphaerellaceae</taxon>
        <taxon>Verticillium</taxon>
    </lineage>
</organism>
<keyword evidence="5" id="KW-1185">Reference proteome</keyword>
<dbReference type="AlphaFoldDB" id="A0A0G4MGX1"/>
<dbReference type="Proteomes" id="UP000045706">
    <property type="component" value="Unassembled WGS sequence"/>
</dbReference>
<keyword evidence="2" id="KW-0732">Signal</keyword>
<sequence length="232" mass="23290">MFHNASKLALLAVFGVAAAEEAVISLFIPLFAPNYVVASVVDVGADETTFALACHSQVPQTECGISNPVQLVAGPSTMALTATLDYTSAPSMTITADCAINVDANEATCTQYQAEGSMTYSESTVVSEIDAYYLPLTITAGAEKLTDVPAATTTPATLPTATETSTGTSATPADSSSESSDESSVVAGESSTTTAAGEAVTTTEAGNTALPRMTQNAVLAGIAAAVGGAMVL</sequence>
<evidence type="ECO:0000313" key="3">
    <source>
        <dbReference type="EMBL" id="CRK09893.1"/>
    </source>
</evidence>